<dbReference type="EMBL" id="FRBT01000002">
    <property type="protein sequence ID" value="SHL81371.1"/>
    <property type="molecule type" value="Genomic_DNA"/>
</dbReference>
<reference evidence="2" key="1">
    <citation type="submission" date="2016-11" db="EMBL/GenBank/DDBJ databases">
        <authorList>
            <person name="Varghese N."/>
            <person name="Submissions S."/>
        </authorList>
    </citation>
    <scope>NUCLEOTIDE SEQUENCE [LARGE SCALE GENOMIC DNA]</scope>
    <source>
        <strain evidence="2">DSM 24724</strain>
    </source>
</reference>
<protein>
    <submittedName>
        <fullName evidence="1">Uncharacterized protein</fullName>
    </submittedName>
</protein>
<organism evidence="1 2">
    <name type="scientific">Flavobacterium chilense</name>
    <dbReference type="NCBI Taxonomy" id="946677"/>
    <lineage>
        <taxon>Bacteria</taxon>
        <taxon>Pseudomonadati</taxon>
        <taxon>Bacteroidota</taxon>
        <taxon>Flavobacteriia</taxon>
        <taxon>Flavobacteriales</taxon>
        <taxon>Flavobacteriaceae</taxon>
        <taxon>Flavobacterium</taxon>
    </lineage>
</organism>
<name>A0A1M7DPE1_9FLAO</name>
<sequence length="72" mass="8112">MEINLGKISVIYPNENSPEYRNITLATDGEFLQINILDDKSHSIGITLEKNEVELLSDALKLILKNKLIESV</sequence>
<evidence type="ECO:0000313" key="2">
    <source>
        <dbReference type="Proteomes" id="UP000184028"/>
    </source>
</evidence>
<proteinExistence type="predicted"/>
<dbReference type="RefSeq" id="WP_068842102.1">
    <property type="nucleotide sequence ID" value="NZ_FRBT01000002.1"/>
</dbReference>
<gene>
    <name evidence="1" type="ORF">SAMN05444484_102665</name>
</gene>
<dbReference type="OrthoDB" id="1453667at2"/>
<dbReference type="AlphaFoldDB" id="A0A1M7DPE1"/>
<accession>A0A1M7DPE1</accession>
<evidence type="ECO:0000313" key="1">
    <source>
        <dbReference type="EMBL" id="SHL81371.1"/>
    </source>
</evidence>
<keyword evidence="2" id="KW-1185">Reference proteome</keyword>
<dbReference type="Proteomes" id="UP000184028">
    <property type="component" value="Unassembled WGS sequence"/>
</dbReference>